<protein>
    <submittedName>
        <fullName evidence="3">Alpha/Beta hydrolase protein</fullName>
    </submittedName>
</protein>
<comment type="caution">
    <text evidence="3">The sequence shown here is derived from an EMBL/GenBank/DDBJ whole genome shotgun (WGS) entry which is preliminary data.</text>
</comment>
<dbReference type="InterPro" id="IPR029058">
    <property type="entry name" value="AB_hydrolase_fold"/>
</dbReference>
<feature type="compositionally biased region" description="Polar residues" evidence="1">
    <location>
        <begin position="15"/>
        <end position="31"/>
    </location>
</feature>
<feature type="region of interest" description="Disordered" evidence="1">
    <location>
        <begin position="1"/>
        <end position="79"/>
    </location>
</feature>
<dbReference type="InterPro" id="IPR002921">
    <property type="entry name" value="Fungal_lipase-type"/>
</dbReference>
<dbReference type="GO" id="GO:0016787">
    <property type="term" value="F:hydrolase activity"/>
    <property type="evidence" value="ECO:0007669"/>
    <property type="project" value="UniProtKB-KW"/>
</dbReference>
<proteinExistence type="predicted"/>
<dbReference type="Proteomes" id="UP000815325">
    <property type="component" value="Unassembled WGS sequence"/>
</dbReference>
<evidence type="ECO:0000256" key="1">
    <source>
        <dbReference type="SAM" id="MobiDB-lite"/>
    </source>
</evidence>
<dbReference type="SUPFAM" id="SSF53474">
    <property type="entry name" value="alpha/beta-Hydrolases"/>
    <property type="match status" value="1"/>
</dbReference>
<accession>A0ABQ7H8U4</accession>
<dbReference type="InterPro" id="IPR051218">
    <property type="entry name" value="Sec_MonoDiacylglyc_Lipase"/>
</dbReference>
<dbReference type="PANTHER" id="PTHR45856:SF25">
    <property type="entry name" value="FUNGAL LIPASE-LIKE DOMAIN-CONTAINING PROTEIN"/>
    <property type="match status" value="1"/>
</dbReference>
<dbReference type="CDD" id="cd00519">
    <property type="entry name" value="Lipase_3"/>
    <property type="match status" value="1"/>
</dbReference>
<dbReference type="PANTHER" id="PTHR45856">
    <property type="entry name" value="ALPHA/BETA-HYDROLASES SUPERFAMILY PROTEIN"/>
    <property type="match status" value="1"/>
</dbReference>
<reference evidence="3" key="1">
    <citation type="submission" date="2017-08" db="EMBL/GenBank/DDBJ databases">
        <authorList>
            <person name="Polle J.E."/>
            <person name="Barry K."/>
            <person name="Cushman J."/>
            <person name="Schmutz J."/>
            <person name="Tran D."/>
            <person name="Hathwaick L.T."/>
            <person name="Yim W.C."/>
            <person name="Jenkins J."/>
            <person name="Mckie-Krisberg Z.M."/>
            <person name="Prochnik S."/>
            <person name="Lindquist E."/>
            <person name="Dockter R.B."/>
            <person name="Adam C."/>
            <person name="Molina H."/>
            <person name="Bunkerborg J."/>
            <person name="Jin E."/>
            <person name="Buchheim M."/>
            <person name="Magnuson J."/>
        </authorList>
    </citation>
    <scope>NUCLEOTIDE SEQUENCE</scope>
    <source>
        <strain evidence="3">CCAP 19/18</strain>
    </source>
</reference>
<dbReference type="Pfam" id="PF01764">
    <property type="entry name" value="Lipase_3"/>
    <property type="match status" value="1"/>
</dbReference>
<feature type="domain" description="Fungal lipase-type" evidence="2">
    <location>
        <begin position="301"/>
        <end position="441"/>
    </location>
</feature>
<dbReference type="Gene3D" id="3.40.50.1820">
    <property type="entry name" value="alpha/beta hydrolase"/>
    <property type="match status" value="1"/>
</dbReference>
<evidence type="ECO:0000313" key="4">
    <source>
        <dbReference type="Proteomes" id="UP000815325"/>
    </source>
</evidence>
<keyword evidence="4" id="KW-1185">Reference proteome</keyword>
<keyword evidence="3" id="KW-0378">Hydrolase</keyword>
<feature type="compositionally biased region" description="Gly residues" evidence="1">
    <location>
        <begin position="35"/>
        <end position="51"/>
    </location>
</feature>
<gene>
    <name evidence="3" type="ORF">DUNSADRAFT_79</name>
</gene>
<name>A0ABQ7H8U4_DUNSA</name>
<sequence>MAFSRGPALRRMAPSTVSSKSGLQQKWKQACSSRGGRGSRGGRSSRGGRGSRGLSKRRGRTQNGRGAPTEGRREKRISRIDYFHSRGRHSIPSTLVALSIQSQILASVTLPLIMKPLLFLFPAFLTLIHPVAESARVPGRSRNGHSPPEAGIVKAQPENREGQHGGGQIKDFSGLWHQRTDSGLPPHLNEAASRIRASAQENDSLQLDDTATAFTQDAWASLQLQRREAPLTRPPPLDINRAKLMARLTSAAYCSDKKVIAAWTCTRCKRVPDFKPFEVIFDENWDLMSYVGYLADLDAIVVVFRGTDSGNWGNWLNDMKSWRQDKQFPLPEAPHAFVHAGFLSLWTDSALQSNVTAAVMALRRQHNTPRLYVTGHSMGAAISSLCALDLKFKLGFTDVRQWTFGSPRVGDQAWQQTFNQVITESWRFTHNRDIVPSLPLEIMGFRHVAREAWIVDVETPFGSLDSKILVCDSSGEDPSCHNSACFLGWCSSVSDHLLYLGTEMYKSPMEC</sequence>
<evidence type="ECO:0000259" key="2">
    <source>
        <dbReference type="Pfam" id="PF01764"/>
    </source>
</evidence>
<organism evidence="3 4">
    <name type="scientific">Dunaliella salina</name>
    <name type="common">Green alga</name>
    <name type="synonym">Protococcus salinus</name>
    <dbReference type="NCBI Taxonomy" id="3046"/>
    <lineage>
        <taxon>Eukaryota</taxon>
        <taxon>Viridiplantae</taxon>
        <taxon>Chlorophyta</taxon>
        <taxon>core chlorophytes</taxon>
        <taxon>Chlorophyceae</taxon>
        <taxon>CS clade</taxon>
        <taxon>Chlamydomonadales</taxon>
        <taxon>Dunaliellaceae</taxon>
        <taxon>Dunaliella</taxon>
    </lineage>
</organism>
<feature type="compositionally biased region" description="Basic and acidic residues" evidence="1">
    <location>
        <begin position="70"/>
        <end position="79"/>
    </location>
</feature>
<evidence type="ECO:0000313" key="3">
    <source>
        <dbReference type="EMBL" id="KAF5843277.1"/>
    </source>
</evidence>
<dbReference type="EMBL" id="MU069445">
    <property type="protein sequence ID" value="KAF5843277.1"/>
    <property type="molecule type" value="Genomic_DNA"/>
</dbReference>